<evidence type="ECO:0000313" key="1">
    <source>
        <dbReference type="EMBL" id="JAA77678.1"/>
    </source>
</evidence>
<reference evidence="1" key="2">
    <citation type="submission" date="2013-05" db="EMBL/GenBank/DDBJ databases">
        <authorList>
            <person name="Carter J.-M."/>
            <person name="Baker S.C."/>
            <person name="Pink R."/>
            <person name="Carter D.R.F."/>
            <person name="Collins A."/>
            <person name="Tomlin J."/>
            <person name="Gibbs M."/>
            <person name="Breuker C.J."/>
        </authorList>
    </citation>
    <scope>NUCLEOTIDE SEQUENCE</scope>
    <source>
        <tissue evidence="1">Ovary</tissue>
    </source>
</reference>
<protein>
    <submittedName>
        <fullName evidence="1">Uncharacterized protein</fullName>
    </submittedName>
</protein>
<organism evidence="1">
    <name type="scientific">Pararge aegeria</name>
    <name type="common">speckled wood butterfly</name>
    <dbReference type="NCBI Taxonomy" id="116150"/>
    <lineage>
        <taxon>Eukaryota</taxon>
        <taxon>Metazoa</taxon>
        <taxon>Ecdysozoa</taxon>
        <taxon>Arthropoda</taxon>
        <taxon>Hexapoda</taxon>
        <taxon>Insecta</taxon>
        <taxon>Pterygota</taxon>
        <taxon>Neoptera</taxon>
        <taxon>Endopterygota</taxon>
        <taxon>Lepidoptera</taxon>
        <taxon>Glossata</taxon>
        <taxon>Ditrysia</taxon>
        <taxon>Papilionoidea</taxon>
        <taxon>Nymphalidae</taxon>
        <taxon>Satyrinae</taxon>
        <taxon>Satyrini</taxon>
        <taxon>Parargina</taxon>
        <taxon>Pararge</taxon>
    </lineage>
</organism>
<name>S4NQ52_9NEOP</name>
<proteinExistence type="predicted"/>
<sequence>MSNELIWDGSVVLLSHAKSHENRHIMLSLVLILATGSDKLMEKSLKPIRPARLPWTGDIYISGDRIKMNLLTALSTLRALAHKWK</sequence>
<dbReference type="AlphaFoldDB" id="S4NQ52"/>
<dbReference type="EMBL" id="GAIX01014882">
    <property type="protein sequence ID" value="JAA77678.1"/>
    <property type="molecule type" value="Transcribed_RNA"/>
</dbReference>
<accession>S4NQ52</accession>
<reference evidence="1" key="1">
    <citation type="journal article" date="2013" name="BMC Genomics">
        <title>Unscrambling butterfly oogenesis.</title>
        <authorList>
            <person name="Carter J.M."/>
            <person name="Baker S.C."/>
            <person name="Pink R."/>
            <person name="Carter D.R."/>
            <person name="Collins A."/>
            <person name="Tomlin J."/>
            <person name="Gibbs M."/>
            <person name="Breuker C.J."/>
        </authorList>
    </citation>
    <scope>NUCLEOTIDE SEQUENCE</scope>
    <source>
        <tissue evidence="1">Ovary</tissue>
    </source>
</reference>